<dbReference type="KEGG" id="sii:LD85_2560"/>
<evidence type="ECO:0000313" key="1">
    <source>
        <dbReference type="EMBL" id="ADB88194.1"/>
    </source>
</evidence>
<protein>
    <submittedName>
        <fullName evidence="1">Uncharacterized protein</fullName>
    </submittedName>
</protein>
<gene>
    <name evidence="1" type="ordered locus">LD85_2560</name>
</gene>
<sequence>MKLLSTLYFLIVEFINKRMNLAKKKQKVWNSSTPPDK</sequence>
<organism evidence="1 2">
    <name type="scientific">Saccharolobus islandicus (strain L.D.8.5 / Lassen #2)</name>
    <name type="common">Sulfolobus islandicus</name>
    <dbReference type="NCBI Taxonomy" id="425944"/>
    <lineage>
        <taxon>Archaea</taxon>
        <taxon>Thermoproteota</taxon>
        <taxon>Thermoprotei</taxon>
        <taxon>Sulfolobales</taxon>
        <taxon>Sulfolobaceae</taxon>
        <taxon>Saccharolobus</taxon>
    </lineage>
</organism>
<reference evidence="2" key="1">
    <citation type="journal article" date="2009" name="Proc. Natl. Acad. Sci. U.S.A.">
        <title>Biogeography of the Sulfolobus islandicus pan-genome.</title>
        <authorList>
            <person name="Reno M.L."/>
            <person name="Held N.L."/>
            <person name="Fields C.J."/>
            <person name="Burke P.V."/>
            <person name="Whitaker R.J."/>
        </authorList>
    </citation>
    <scope>NUCLEOTIDE SEQUENCE [LARGE SCALE GENOMIC DNA]</scope>
    <source>
        <strain evidence="2">L.D.8.5 / Lassen #2</strain>
    </source>
</reference>
<accession>D2PFS8</accession>
<dbReference type="HOGENOM" id="CLU_3338660_0_0_2"/>
<evidence type="ECO:0000313" key="2">
    <source>
        <dbReference type="Proteomes" id="UP000001404"/>
    </source>
</evidence>
<proteinExistence type="predicted"/>
<dbReference type="EMBL" id="CP001731">
    <property type="protein sequence ID" value="ADB88194.1"/>
    <property type="molecule type" value="Genomic_DNA"/>
</dbReference>
<dbReference type="AlphaFoldDB" id="D2PFS8"/>
<name>D2PFS8_SACI9</name>
<dbReference type="Proteomes" id="UP000001404">
    <property type="component" value="Chromosome"/>
</dbReference>